<sequence length="299" mass="33223">MLDETVTAVHRRNLEAGLPALAATRGDPEVRALRVEALSRAAVGMSRGIESLIVRDQSNADLWLWLGRTRIEEAWEIKPEVKARAVQAHRLEAYHTAMEQARQPLLTAAGLAPGDPVPWESMLWLALGLERPRADKDSVWFECTRRWPTLYSANVARLVTLSPGWGGTAQEMMEFARTTAARAPEGSPLPALLPLAHFENVAAERTPMSRGGWFSFDAQREMVSAAGQWSERRIGPPHPRSIEAHNAFGAAFYLADLRRPARGHLIRTGGRYSRVPWSHLGDPESQFQRACGKLNVITN</sequence>
<keyword evidence="2" id="KW-1185">Reference proteome</keyword>
<dbReference type="RefSeq" id="WP_239161665.1">
    <property type="nucleotide sequence ID" value="NZ_BOOA01000019.1"/>
</dbReference>
<accession>A0A919QAM9</accession>
<comment type="caution">
    <text evidence="1">The sequence shown here is derived from an EMBL/GenBank/DDBJ whole genome shotgun (WGS) entry which is preliminary data.</text>
</comment>
<dbReference type="AlphaFoldDB" id="A0A919QAM9"/>
<evidence type="ECO:0008006" key="3">
    <source>
        <dbReference type="Google" id="ProtNLM"/>
    </source>
</evidence>
<name>A0A919QAM9_9ACTN</name>
<protein>
    <recommendedName>
        <fullName evidence="3">DUF4034 domain-containing protein</fullName>
    </recommendedName>
</protein>
<gene>
    <name evidence="1" type="ORF">Aph01nite_28410</name>
</gene>
<organism evidence="1 2">
    <name type="scientific">Acrocarpospora phusangensis</name>
    <dbReference type="NCBI Taxonomy" id="1070424"/>
    <lineage>
        <taxon>Bacteria</taxon>
        <taxon>Bacillati</taxon>
        <taxon>Actinomycetota</taxon>
        <taxon>Actinomycetes</taxon>
        <taxon>Streptosporangiales</taxon>
        <taxon>Streptosporangiaceae</taxon>
        <taxon>Acrocarpospora</taxon>
    </lineage>
</organism>
<reference evidence="1" key="1">
    <citation type="submission" date="2021-01" db="EMBL/GenBank/DDBJ databases">
        <title>Whole genome shotgun sequence of Acrocarpospora phusangensis NBRC 108782.</title>
        <authorList>
            <person name="Komaki H."/>
            <person name="Tamura T."/>
        </authorList>
    </citation>
    <scope>NUCLEOTIDE SEQUENCE</scope>
    <source>
        <strain evidence="1">NBRC 108782</strain>
    </source>
</reference>
<dbReference type="EMBL" id="BOOA01000019">
    <property type="protein sequence ID" value="GIH24531.1"/>
    <property type="molecule type" value="Genomic_DNA"/>
</dbReference>
<proteinExistence type="predicted"/>
<dbReference type="Proteomes" id="UP000640052">
    <property type="component" value="Unassembled WGS sequence"/>
</dbReference>
<evidence type="ECO:0000313" key="1">
    <source>
        <dbReference type="EMBL" id="GIH24531.1"/>
    </source>
</evidence>
<evidence type="ECO:0000313" key="2">
    <source>
        <dbReference type="Proteomes" id="UP000640052"/>
    </source>
</evidence>